<feature type="transmembrane region" description="Helical" evidence="2">
    <location>
        <begin position="97"/>
        <end position="114"/>
    </location>
</feature>
<keyword evidence="4" id="KW-1185">Reference proteome</keyword>
<proteinExistence type="predicted"/>
<name>A0AAW1LM75_SAPOF</name>
<protein>
    <recommendedName>
        <fullName evidence="5">Transmembrane protein</fullName>
    </recommendedName>
</protein>
<organism evidence="3 4">
    <name type="scientific">Saponaria officinalis</name>
    <name type="common">Common soapwort</name>
    <name type="synonym">Lychnis saponaria</name>
    <dbReference type="NCBI Taxonomy" id="3572"/>
    <lineage>
        <taxon>Eukaryota</taxon>
        <taxon>Viridiplantae</taxon>
        <taxon>Streptophyta</taxon>
        <taxon>Embryophyta</taxon>
        <taxon>Tracheophyta</taxon>
        <taxon>Spermatophyta</taxon>
        <taxon>Magnoliopsida</taxon>
        <taxon>eudicotyledons</taxon>
        <taxon>Gunneridae</taxon>
        <taxon>Pentapetalae</taxon>
        <taxon>Caryophyllales</taxon>
        <taxon>Caryophyllaceae</taxon>
        <taxon>Caryophylleae</taxon>
        <taxon>Saponaria</taxon>
    </lineage>
</organism>
<gene>
    <name evidence="3" type="ORF">RND81_04G083100</name>
</gene>
<feature type="transmembrane region" description="Helical" evidence="2">
    <location>
        <begin position="120"/>
        <end position="143"/>
    </location>
</feature>
<feature type="compositionally biased region" description="Low complexity" evidence="1">
    <location>
        <begin position="50"/>
        <end position="62"/>
    </location>
</feature>
<keyword evidence="2" id="KW-0472">Membrane</keyword>
<evidence type="ECO:0000256" key="1">
    <source>
        <dbReference type="SAM" id="MobiDB-lite"/>
    </source>
</evidence>
<evidence type="ECO:0008006" key="5">
    <source>
        <dbReference type="Google" id="ProtNLM"/>
    </source>
</evidence>
<keyword evidence="2" id="KW-1133">Transmembrane helix</keyword>
<feature type="region of interest" description="Disordered" evidence="1">
    <location>
        <begin position="41"/>
        <end position="62"/>
    </location>
</feature>
<evidence type="ECO:0000256" key="2">
    <source>
        <dbReference type="SAM" id="Phobius"/>
    </source>
</evidence>
<dbReference type="EMBL" id="JBDFQZ010000004">
    <property type="protein sequence ID" value="KAK9733671.1"/>
    <property type="molecule type" value="Genomic_DNA"/>
</dbReference>
<reference evidence="3" key="1">
    <citation type="submission" date="2024-03" db="EMBL/GenBank/DDBJ databases">
        <title>WGS assembly of Saponaria officinalis var. Norfolk2.</title>
        <authorList>
            <person name="Jenkins J."/>
            <person name="Shu S."/>
            <person name="Grimwood J."/>
            <person name="Barry K."/>
            <person name="Goodstein D."/>
            <person name="Schmutz J."/>
            <person name="Leebens-Mack J."/>
            <person name="Osbourn A."/>
        </authorList>
    </citation>
    <scope>NUCLEOTIDE SEQUENCE [LARGE SCALE GENOMIC DNA]</scope>
    <source>
        <strain evidence="3">JIC</strain>
    </source>
</reference>
<evidence type="ECO:0000313" key="4">
    <source>
        <dbReference type="Proteomes" id="UP001443914"/>
    </source>
</evidence>
<sequence length="151" mass="16984">MTFLGLKVTTLMNKGLSRLPLSFISLPHSFISHFDVTTHNQQQLQPNTSPKPSSILSPSSFPEFTPPPPPAMPPCSTHFRPPTTISLPKNSDPVVRWWPLVLVVGIFCFLFFLFRFSDLTISSITITITMTFSINTQLPTIFFKPSYSKPK</sequence>
<accession>A0AAW1LM75</accession>
<dbReference type="AlphaFoldDB" id="A0AAW1LM75"/>
<dbReference type="Proteomes" id="UP001443914">
    <property type="component" value="Unassembled WGS sequence"/>
</dbReference>
<comment type="caution">
    <text evidence="3">The sequence shown here is derived from an EMBL/GenBank/DDBJ whole genome shotgun (WGS) entry which is preliminary data.</text>
</comment>
<keyword evidence="2" id="KW-0812">Transmembrane</keyword>
<evidence type="ECO:0000313" key="3">
    <source>
        <dbReference type="EMBL" id="KAK9733671.1"/>
    </source>
</evidence>